<feature type="transmembrane region" description="Helical" evidence="1">
    <location>
        <begin position="28"/>
        <end position="51"/>
    </location>
</feature>
<evidence type="ECO:0000313" key="3">
    <source>
        <dbReference type="Proteomes" id="UP000008495"/>
    </source>
</evidence>
<accession>K6VQB5</accession>
<reference evidence="2 3" key="1">
    <citation type="submission" date="2012-08" db="EMBL/GenBank/DDBJ databases">
        <title>Whole genome shotgun sequence of Austwickia chelonae NBRC 105200.</title>
        <authorList>
            <person name="Yoshida I."/>
            <person name="Hosoyama A."/>
            <person name="Tsuchikane K."/>
            <person name="Katsumata H."/>
            <person name="Ando Y."/>
            <person name="Ohji S."/>
            <person name="Hamada M."/>
            <person name="Tamura T."/>
            <person name="Yamazoe A."/>
            <person name="Yamazaki S."/>
            <person name="Fujita N."/>
        </authorList>
    </citation>
    <scope>NUCLEOTIDE SEQUENCE [LARGE SCALE GENOMIC DNA]</scope>
    <source>
        <strain evidence="2 3">NBRC 105200</strain>
    </source>
</reference>
<comment type="caution">
    <text evidence="2">The sequence shown here is derived from an EMBL/GenBank/DDBJ whole genome shotgun (WGS) entry which is preliminary data.</text>
</comment>
<dbReference type="AlphaFoldDB" id="K6VQB5"/>
<gene>
    <name evidence="2" type="ORF">AUCHE_05_04520</name>
</gene>
<evidence type="ECO:0000313" key="2">
    <source>
        <dbReference type="EMBL" id="GAB77540.1"/>
    </source>
</evidence>
<sequence>MVKELIHDAVSVAFFTALHVFVTPLSIWLWAIFGVVMAVSVGLTLVNAWYCRSERLEVAAR</sequence>
<keyword evidence="3" id="KW-1185">Reference proteome</keyword>
<dbReference type="Proteomes" id="UP000008495">
    <property type="component" value="Unassembled WGS sequence"/>
</dbReference>
<keyword evidence="1" id="KW-0472">Membrane</keyword>
<feature type="transmembrane region" description="Helical" evidence="1">
    <location>
        <begin position="5"/>
        <end position="22"/>
    </location>
</feature>
<organism evidence="2 3">
    <name type="scientific">Austwickia chelonae NBRC 105200</name>
    <dbReference type="NCBI Taxonomy" id="1184607"/>
    <lineage>
        <taxon>Bacteria</taxon>
        <taxon>Bacillati</taxon>
        <taxon>Actinomycetota</taxon>
        <taxon>Actinomycetes</taxon>
        <taxon>Micrococcales</taxon>
        <taxon>Dermatophilaceae</taxon>
        <taxon>Austwickia</taxon>
    </lineage>
</organism>
<proteinExistence type="predicted"/>
<name>K6VQB5_9MICO</name>
<dbReference type="EMBL" id="BAGZ01000005">
    <property type="protein sequence ID" value="GAB77540.1"/>
    <property type="molecule type" value="Genomic_DNA"/>
</dbReference>
<keyword evidence="1" id="KW-0812">Transmembrane</keyword>
<evidence type="ECO:0000256" key="1">
    <source>
        <dbReference type="SAM" id="Phobius"/>
    </source>
</evidence>
<keyword evidence="1" id="KW-1133">Transmembrane helix</keyword>
<protein>
    <submittedName>
        <fullName evidence="2">Uncharacterized protein</fullName>
    </submittedName>
</protein>